<evidence type="ECO:0000256" key="1">
    <source>
        <dbReference type="ARBA" id="ARBA00004123"/>
    </source>
</evidence>
<dbReference type="AlphaFoldDB" id="A0AA39GED8"/>
<dbReference type="Pfam" id="PF08661">
    <property type="entry name" value="Rep_fac-A_3"/>
    <property type="match status" value="1"/>
</dbReference>
<dbReference type="CDD" id="cd04479">
    <property type="entry name" value="RPA3"/>
    <property type="match status" value="1"/>
</dbReference>
<dbReference type="PANTHER" id="PTHR15114">
    <property type="entry name" value="REPLICATION PROTEIN A3"/>
    <property type="match status" value="1"/>
</dbReference>
<dbReference type="GO" id="GO:0035861">
    <property type="term" value="C:site of double-strand break"/>
    <property type="evidence" value="ECO:0007669"/>
    <property type="project" value="TreeGrafter"/>
</dbReference>
<dbReference type="GO" id="GO:0006284">
    <property type="term" value="P:base-excision repair"/>
    <property type="evidence" value="ECO:0007669"/>
    <property type="project" value="TreeGrafter"/>
</dbReference>
<gene>
    <name evidence="4" type="ORF">NLU13_7915</name>
</gene>
<evidence type="ECO:0000256" key="3">
    <source>
        <dbReference type="ARBA" id="ARBA00023242"/>
    </source>
</evidence>
<evidence type="ECO:0008006" key="6">
    <source>
        <dbReference type="Google" id="ProtNLM"/>
    </source>
</evidence>
<evidence type="ECO:0000313" key="5">
    <source>
        <dbReference type="Proteomes" id="UP001175261"/>
    </source>
</evidence>
<name>A0AA39GED8_SARSR</name>
<dbReference type="GO" id="GO:0006298">
    <property type="term" value="P:mismatch repair"/>
    <property type="evidence" value="ECO:0007669"/>
    <property type="project" value="TreeGrafter"/>
</dbReference>
<dbReference type="GO" id="GO:0003684">
    <property type="term" value="F:damaged DNA binding"/>
    <property type="evidence" value="ECO:0007669"/>
    <property type="project" value="TreeGrafter"/>
</dbReference>
<dbReference type="EMBL" id="JAPDFR010000007">
    <property type="protein sequence ID" value="KAK0385439.1"/>
    <property type="molecule type" value="Genomic_DNA"/>
</dbReference>
<dbReference type="GO" id="GO:0005662">
    <property type="term" value="C:DNA replication factor A complex"/>
    <property type="evidence" value="ECO:0007669"/>
    <property type="project" value="TreeGrafter"/>
</dbReference>
<dbReference type="InterPro" id="IPR013970">
    <property type="entry name" value="Rfa2"/>
</dbReference>
<protein>
    <recommendedName>
        <fullName evidence="6">Replication factor A protein 3</fullName>
    </recommendedName>
</protein>
<dbReference type="GO" id="GO:0006289">
    <property type="term" value="P:nucleotide-excision repair"/>
    <property type="evidence" value="ECO:0007669"/>
    <property type="project" value="TreeGrafter"/>
</dbReference>
<organism evidence="4 5">
    <name type="scientific">Sarocladium strictum</name>
    <name type="common">Black bundle disease fungus</name>
    <name type="synonym">Acremonium strictum</name>
    <dbReference type="NCBI Taxonomy" id="5046"/>
    <lineage>
        <taxon>Eukaryota</taxon>
        <taxon>Fungi</taxon>
        <taxon>Dikarya</taxon>
        <taxon>Ascomycota</taxon>
        <taxon>Pezizomycotina</taxon>
        <taxon>Sordariomycetes</taxon>
        <taxon>Hypocreomycetidae</taxon>
        <taxon>Hypocreales</taxon>
        <taxon>Sarocladiaceae</taxon>
        <taxon>Sarocladium</taxon>
    </lineage>
</organism>
<keyword evidence="5" id="KW-1185">Reference proteome</keyword>
<dbReference type="GO" id="GO:0003697">
    <property type="term" value="F:single-stranded DNA binding"/>
    <property type="evidence" value="ECO:0007669"/>
    <property type="project" value="TreeGrafter"/>
</dbReference>
<comment type="similarity">
    <text evidence="2">Belongs to the replication factor A protein 3 family.</text>
</comment>
<comment type="subcellular location">
    <subcellularLocation>
        <location evidence="1">Nucleus</location>
    </subcellularLocation>
</comment>
<reference evidence="4" key="1">
    <citation type="submission" date="2022-10" db="EMBL/GenBank/DDBJ databases">
        <title>Determination and structural analysis of whole genome sequence of Sarocladium strictum F4-1.</title>
        <authorList>
            <person name="Hu L."/>
            <person name="Jiang Y."/>
        </authorList>
    </citation>
    <scope>NUCLEOTIDE SEQUENCE</scope>
    <source>
        <strain evidence="4">F4-1</strain>
    </source>
</reference>
<proteinExistence type="inferred from homology"/>
<evidence type="ECO:0000256" key="2">
    <source>
        <dbReference type="ARBA" id="ARBA00009761"/>
    </source>
</evidence>
<dbReference type="InterPro" id="IPR012340">
    <property type="entry name" value="NA-bd_OB-fold"/>
</dbReference>
<dbReference type="GO" id="GO:0000724">
    <property type="term" value="P:double-strand break repair via homologous recombination"/>
    <property type="evidence" value="ECO:0007669"/>
    <property type="project" value="TreeGrafter"/>
</dbReference>
<dbReference type="SUPFAM" id="SSF50249">
    <property type="entry name" value="Nucleic acid-binding proteins"/>
    <property type="match status" value="1"/>
</dbReference>
<dbReference type="GO" id="GO:0006260">
    <property type="term" value="P:DNA replication"/>
    <property type="evidence" value="ECO:0007669"/>
    <property type="project" value="InterPro"/>
</dbReference>
<accession>A0AA39GED8</accession>
<comment type="caution">
    <text evidence="4">The sequence shown here is derived from an EMBL/GenBank/DDBJ whole genome shotgun (WGS) entry which is preliminary data.</text>
</comment>
<dbReference type="PANTHER" id="PTHR15114:SF1">
    <property type="entry name" value="REPLICATION PROTEIN A 14 KDA SUBUNIT"/>
    <property type="match status" value="1"/>
</dbReference>
<dbReference type="Gene3D" id="2.40.50.140">
    <property type="entry name" value="Nucleic acid-binding proteins"/>
    <property type="match status" value="1"/>
</dbReference>
<keyword evidence="3" id="KW-0539">Nucleus</keyword>
<evidence type="ECO:0000313" key="4">
    <source>
        <dbReference type="EMBL" id="KAK0385439.1"/>
    </source>
</evidence>
<sequence length="108" mass="11895">MAEQLSTPRINARYLDSFTGKLVMIWGKVTQLRGEQASIDSDGVVNVLLNREAHLTNANIVQIIGKVNPDLTVKVLSSKDLGTGVDMALYHHVVDITHKHRSIFGSDN</sequence>
<dbReference type="Proteomes" id="UP001175261">
    <property type="component" value="Unassembled WGS sequence"/>
</dbReference>